<evidence type="ECO:0000313" key="1">
    <source>
        <dbReference type="EMBL" id="WAS92769.1"/>
    </source>
</evidence>
<accession>A0ABY7H173</accession>
<dbReference type="Proteomes" id="UP001164459">
    <property type="component" value="Chromosome"/>
</dbReference>
<reference evidence="1" key="1">
    <citation type="submission" date="2022-11" db="EMBL/GenBank/DDBJ databases">
        <title>Minimal conservation of predation-associated metabolite biosynthetic gene clusters underscores biosynthetic potential of Myxococcota including descriptions for ten novel species: Archangium lansinium sp. nov., Myxococcus landrumus sp. nov., Nannocystis bai.</title>
        <authorList>
            <person name="Ahearne A."/>
            <person name="Stevens C."/>
            <person name="Dowd S."/>
        </authorList>
    </citation>
    <scope>NUCLEOTIDE SEQUENCE</scope>
    <source>
        <strain evidence="1">Fl3</strain>
    </source>
</reference>
<organism evidence="1 2">
    <name type="scientific">Nannocystis punicea</name>
    <dbReference type="NCBI Taxonomy" id="2995304"/>
    <lineage>
        <taxon>Bacteria</taxon>
        <taxon>Pseudomonadati</taxon>
        <taxon>Myxococcota</taxon>
        <taxon>Polyangia</taxon>
        <taxon>Nannocystales</taxon>
        <taxon>Nannocystaceae</taxon>
        <taxon>Nannocystis</taxon>
    </lineage>
</organism>
<dbReference type="RefSeq" id="WP_269035125.1">
    <property type="nucleotide sequence ID" value="NZ_CP114040.1"/>
</dbReference>
<protein>
    <recommendedName>
        <fullName evidence="3">Lipoprotein</fullName>
    </recommendedName>
</protein>
<dbReference type="EMBL" id="CP114040">
    <property type="protein sequence ID" value="WAS92769.1"/>
    <property type="molecule type" value="Genomic_DNA"/>
</dbReference>
<evidence type="ECO:0008006" key="3">
    <source>
        <dbReference type="Google" id="ProtNLM"/>
    </source>
</evidence>
<keyword evidence="2" id="KW-1185">Reference proteome</keyword>
<evidence type="ECO:0000313" key="2">
    <source>
        <dbReference type="Proteomes" id="UP001164459"/>
    </source>
</evidence>
<proteinExistence type="predicted"/>
<dbReference type="PROSITE" id="PS51257">
    <property type="entry name" value="PROKAR_LIPOPROTEIN"/>
    <property type="match status" value="1"/>
</dbReference>
<name>A0ABY7H173_9BACT</name>
<gene>
    <name evidence="1" type="ORF">O0S08_41875</name>
</gene>
<sequence length="373" mass="40966">MRHPRITTLFLLALSSCAEEDEGVELPEISASSKYVAYGTWADTSTLCMDDRLARWDTFIERVADFLDISPPSSRIRYTWVPEGLSSPERWGCADSNTGCFKGSRQGVFVREFEIVHELVHVVGAAGLGRGHPILSEGLAEYLGSFRSTETKLEEFPDEFRGLIDSGGRPESYGDYTLSMHFVGATIERHGASAFTEFYRSLSADVTFEEFESTYQAVFAEDLSERLLDMSLHPVLGQFVPWACRTGSGAETLDWSAATELQATIHGECGDPHFVGPGHDSPYDLTKDYVIEVESAGGYRLEVTEIDAAKGLLAATLESCPGVPYGRLVVENGYSFEGTLSPGRHVLTVYFPPTTELEGDADVALKLLYPVPP</sequence>